<protein>
    <recommendedName>
        <fullName evidence="3">Nucleolar protein 12</fullName>
    </recommendedName>
</protein>
<name>A0AAV7IX16_COTGL</name>
<feature type="region of interest" description="Disordered" evidence="7">
    <location>
        <begin position="212"/>
        <end position="243"/>
    </location>
</feature>
<dbReference type="GO" id="GO:0005730">
    <property type="term" value="C:nucleolus"/>
    <property type="evidence" value="ECO:0007669"/>
    <property type="project" value="UniProtKB-SubCell"/>
</dbReference>
<comment type="caution">
    <text evidence="8">The sequence shown here is derived from an EMBL/GenBank/DDBJ whole genome shotgun (WGS) entry which is preliminary data.</text>
</comment>
<evidence type="ECO:0000313" key="9">
    <source>
        <dbReference type="Proteomes" id="UP000826195"/>
    </source>
</evidence>
<accession>A0AAV7IX16</accession>
<gene>
    <name evidence="8" type="ORF">KQX54_005400</name>
</gene>
<dbReference type="GO" id="GO:0019843">
    <property type="term" value="F:rRNA binding"/>
    <property type="evidence" value="ECO:0007669"/>
    <property type="project" value="TreeGrafter"/>
</dbReference>
<feature type="compositionally biased region" description="Basic residues" evidence="7">
    <location>
        <begin position="226"/>
        <end position="243"/>
    </location>
</feature>
<dbReference type="EMBL" id="JAHXZJ010000374">
    <property type="protein sequence ID" value="KAH0560505.1"/>
    <property type="molecule type" value="Genomic_DNA"/>
</dbReference>
<comment type="subcellular location">
    <subcellularLocation>
        <location evidence="1">Nucleus</location>
        <location evidence="1">Nucleolus</location>
    </subcellularLocation>
</comment>
<dbReference type="PANTHER" id="PTHR14577">
    <property type="entry name" value="NUCLEOLAR PROTEIN 12"/>
    <property type="match status" value="1"/>
</dbReference>
<evidence type="ECO:0000256" key="5">
    <source>
        <dbReference type="ARBA" id="ARBA00023242"/>
    </source>
</evidence>
<dbReference type="InterPro" id="IPR019186">
    <property type="entry name" value="Nucleolar_protein_12"/>
</dbReference>
<evidence type="ECO:0000256" key="1">
    <source>
        <dbReference type="ARBA" id="ARBA00004604"/>
    </source>
</evidence>
<dbReference type="PANTHER" id="PTHR14577:SF0">
    <property type="entry name" value="NUCLEOLAR PROTEIN 12"/>
    <property type="match status" value="1"/>
</dbReference>
<keyword evidence="9" id="KW-1185">Reference proteome</keyword>
<evidence type="ECO:0000256" key="7">
    <source>
        <dbReference type="SAM" id="MobiDB-lite"/>
    </source>
</evidence>
<evidence type="ECO:0000256" key="2">
    <source>
        <dbReference type="ARBA" id="ARBA00007175"/>
    </source>
</evidence>
<proteinExistence type="inferred from homology"/>
<evidence type="ECO:0000256" key="6">
    <source>
        <dbReference type="SAM" id="Coils"/>
    </source>
</evidence>
<dbReference type="Proteomes" id="UP000826195">
    <property type="component" value="Unassembled WGS sequence"/>
</dbReference>
<comment type="similarity">
    <text evidence="2">Belongs to the RRP17 family.</text>
</comment>
<feature type="compositionally biased region" description="Acidic residues" evidence="7">
    <location>
        <begin position="139"/>
        <end position="148"/>
    </location>
</feature>
<evidence type="ECO:0000313" key="8">
    <source>
        <dbReference type="EMBL" id="KAH0560505.1"/>
    </source>
</evidence>
<organism evidence="8 9">
    <name type="scientific">Cotesia glomerata</name>
    <name type="common">Lepidopteran parasitic wasp</name>
    <name type="synonym">Apanteles glomeratus</name>
    <dbReference type="NCBI Taxonomy" id="32391"/>
    <lineage>
        <taxon>Eukaryota</taxon>
        <taxon>Metazoa</taxon>
        <taxon>Ecdysozoa</taxon>
        <taxon>Arthropoda</taxon>
        <taxon>Hexapoda</taxon>
        <taxon>Insecta</taxon>
        <taxon>Pterygota</taxon>
        <taxon>Neoptera</taxon>
        <taxon>Endopterygota</taxon>
        <taxon>Hymenoptera</taxon>
        <taxon>Apocrita</taxon>
        <taxon>Ichneumonoidea</taxon>
        <taxon>Braconidae</taxon>
        <taxon>Microgastrinae</taxon>
        <taxon>Cotesia</taxon>
    </lineage>
</organism>
<feature type="region of interest" description="Disordered" evidence="7">
    <location>
        <begin position="127"/>
        <end position="156"/>
    </location>
</feature>
<dbReference type="AlphaFoldDB" id="A0AAV7IX16"/>
<reference evidence="8 9" key="1">
    <citation type="journal article" date="2021" name="J. Hered.">
        <title>A chromosome-level genome assembly of the parasitoid wasp, Cotesia glomerata (Hymenoptera: Braconidae).</title>
        <authorList>
            <person name="Pinto B.J."/>
            <person name="Weis J.J."/>
            <person name="Gamble T."/>
            <person name="Ode P.J."/>
            <person name="Paul R."/>
            <person name="Zaspel J.M."/>
        </authorList>
    </citation>
    <scope>NUCLEOTIDE SEQUENCE [LARGE SCALE GENOMIC DNA]</scope>
    <source>
        <strain evidence="8">CgM1</strain>
    </source>
</reference>
<keyword evidence="5" id="KW-0539">Nucleus</keyword>
<evidence type="ECO:0000256" key="3">
    <source>
        <dbReference type="ARBA" id="ARBA00015520"/>
    </source>
</evidence>
<dbReference type="Pfam" id="PF09805">
    <property type="entry name" value="Nop25"/>
    <property type="match status" value="1"/>
</dbReference>
<feature type="coiled-coil region" evidence="6">
    <location>
        <begin position="46"/>
        <end position="85"/>
    </location>
</feature>
<evidence type="ECO:0000256" key="4">
    <source>
        <dbReference type="ARBA" id="ARBA00023054"/>
    </source>
</evidence>
<sequence>MSSRQGFKFVPKLLNVDRNKGQQAKRKKFTLVFDEEKRKEFLTGFRKRKLQRIQKAKEEFEAQCKEEKKRIRREAKENLKKLVSQRDIPELEELVAQTEHKYEMQGKTVSILELDVNQLRQSDNWIGENKPTYEKDVVDNDDSDDEESTTVPGMELKTKPKFVEEQSDGLHLTKKELSRVVQKETLQKMKKNVIFQRKQKILRSKNRKIAIKEKIRKQRLSERVKGKPVKGKKKNKKSSRSKE</sequence>
<keyword evidence="4 6" id="KW-0175">Coiled coil</keyword>